<comment type="caution">
    <text evidence="5">The sequence shown here is derived from an EMBL/GenBank/DDBJ whole genome shotgun (WGS) entry which is preliminary data.</text>
</comment>
<sequence length="596" mass="66579">MDKLKLSSLLLLLVLLLSVLPAISFAADDDRSFTIPKATFDLYVQENGNLKVKETLHYSFSGTYNGVYRDIPLKSGERIENLKISTSGAYSDYQVTNKSDMTSLKIFLYSNSQKTTPITNKDVVVTIEYDMVNVIKIYNDIAELQFKVWGEDWEVDVGELTTKVHLKSQEGVKYWLNPPYYVLSDVWEGSVLKIVTQSISQGNFFEVRLAIPKDQFTNPVLARQVNQDGLAQMEKIQQDYQNQINFYNTLYSILAILMLLSIFIPVILYFKYGREPKSTYHGEYERELPTNDPPAVVNAISGQGFTKIIGTPNMDGFQATIMDLINRGYLGVSTDDDENKKNVYLEIKNKPQKDLYSFEKQVIYFLNMNAVNNVVDLDRMKKNLKNKDKAKSFKSSYDAWEGDLRNAFLREKTAEFFIKTGDTYLKVYGVGALVVAGVVLFFTLFNPLPASSYALIASIVLGIAGIISLILPEKIAGRWTQEGIDYNAKWNGFKKYIQDFSLIKEYPPESVVVWNKYLVYATALGVAEKVRKSMGMTLPKDQLDNNDLYLFHYYGGYAILSSSLSTGMTTATQGEGGGGGVGGVGGGSGGGGGGAF</sequence>
<dbReference type="Pfam" id="PF20990">
    <property type="entry name" value="DUF2207_C"/>
    <property type="match status" value="1"/>
</dbReference>
<gene>
    <name evidence="5" type="ORF">HA271_00575</name>
</gene>
<keyword evidence="2" id="KW-0472">Membrane</keyword>
<dbReference type="InterPro" id="IPR018702">
    <property type="entry name" value="DUF2207"/>
</dbReference>
<evidence type="ECO:0000313" key="6">
    <source>
        <dbReference type="Proteomes" id="UP000586031"/>
    </source>
</evidence>
<dbReference type="AlphaFoldDB" id="A0A7J4TFZ5"/>
<dbReference type="Proteomes" id="UP000586031">
    <property type="component" value="Unassembled WGS sequence"/>
</dbReference>
<dbReference type="EMBL" id="DUHE01000018">
    <property type="protein sequence ID" value="HII83346.1"/>
    <property type="molecule type" value="Genomic_DNA"/>
</dbReference>
<feature type="domain" description="DUF2207" evidence="3">
    <location>
        <begin position="34"/>
        <end position="210"/>
    </location>
</feature>
<evidence type="ECO:0000256" key="1">
    <source>
        <dbReference type="SAM" id="MobiDB-lite"/>
    </source>
</evidence>
<evidence type="ECO:0000256" key="2">
    <source>
        <dbReference type="SAM" id="Phobius"/>
    </source>
</evidence>
<reference evidence="6" key="1">
    <citation type="journal article" date="2020" name="bioRxiv">
        <title>A rank-normalized archaeal taxonomy based on genome phylogeny resolves widespread incomplete and uneven classifications.</title>
        <authorList>
            <person name="Rinke C."/>
            <person name="Chuvochina M."/>
            <person name="Mussig A.J."/>
            <person name="Chaumeil P.-A."/>
            <person name="Waite D.W."/>
            <person name="Whitman W.B."/>
            <person name="Parks D.H."/>
            <person name="Hugenholtz P."/>
        </authorList>
    </citation>
    <scope>NUCLEOTIDE SEQUENCE [LARGE SCALE GENOMIC DNA]</scope>
</reference>
<feature type="transmembrane region" description="Helical" evidence="2">
    <location>
        <begin position="250"/>
        <end position="270"/>
    </location>
</feature>
<name>A0A7J4TFZ5_9EURY</name>
<keyword evidence="2" id="KW-1133">Transmembrane helix</keyword>
<accession>A0A7J4TFZ5</accession>
<feature type="transmembrane region" description="Helical" evidence="2">
    <location>
        <begin position="451"/>
        <end position="471"/>
    </location>
</feature>
<feature type="transmembrane region" description="Helical" evidence="2">
    <location>
        <begin position="427"/>
        <end position="445"/>
    </location>
</feature>
<organism evidence="5 6">
    <name type="scientific">Methanobacterium subterraneum</name>
    <dbReference type="NCBI Taxonomy" id="59277"/>
    <lineage>
        <taxon>Archaea</taxon>
        <taxon>Methanobacteriati</taxon>
        <taxon>Methanobacteriota</taxon>
        <taxon>Methanomada group</taxon>
        <taxon>Methanobacteria</taxon>
        <taxon>Methanobacteriales</taxon>
        <taxon>Methanobacteriaceae</taxon>
        <taxon>Methanobacterium</taxon>
    </lineage>
</organism>
<proteinExistence type="predicted"/>
<keyword evidence="2" id="KW-0812">Transmembrane</keyword>
<evidence type="ECO:0000259" key="4">
    <source>
        <dbReference type="Pfam" id="PF20990"/>
    </source>
</evidence>
<dbReference type="InterPro" id="IPR048389">
    <property type="entry name" value="YciQ-like_C"/>
</dbReference>
<feature type="domain" description="Predicted membrane protein YciQ-like C-terminal" evidence="4">
    <location>
        <begin position="282"/>
        <end position="534"/>
    </location>
</feature>
<evidence type="ECO:0000259" key="3">
    <source>
        <dbReference type="Pfam" id="PF09972"/>
    </source>
</evidence>
<dbReference type="Pfam" id="PF09972">
    <property type="entry name" value="DUF2207"/>
    <property type="match status" value="1"/>
</dbReference>
<feature type="region of interest" description="Disordered" evidence="1">
    <location>
        <begin position="576"/>
        <end position="596"/>
    </location>
</feature>
<protein>
    <submittedName>
        <fullName evidence="5">DUF2207 domain-containing protein</fullName>
    </submittedName>
</protein>
<evidence type="ECO:0000313" key="5">
    <source>
        <dbReference type="EMBL" id="HII83346.1"/>
    </source>
</evidence>